<dbReference type="InterPro" id="IPR004161">
    <property type="entry name" value="EFTu-like_2"/>
</dbReference>
<evidence type="ECO:0000256" key="3">
    <source>
        <dbReference type="ARBA" id="ARBA00023134"/>
    </source>
</evidence>
<dbReference type="PANTHER" id="PTHR43381:SF5">
    <property type="entry name" value="TR-TYPE G DOMAIN-CONTAINING PROTEIN"/>
    <property type="match status" value="1"/>
</dbReference>
<dbReference type="InterPro" id="IPR000178">
    <property type="entry name" value="TF_IF2_bacterial-like"/>
</dbReference>
<dbReference type="GO" id="GO:0003743">
    <property type="term" value="F:translation initiation factor activity"/>
    <property type="evidence" value="ECO:0007669"/>
    <property type="project" value="UniProtKB-KW"/>
</dbReference>
<dbReference type="Gene3D" id="2.40.30.10">
    <property type="entry name" value="Translation factors"/>
    <property type="match status" value="1"/>
</dbReference>
<dbReference type="InterPro" id="IPR009000">
    <property type="entry name" value="Transl_B-barrel_sf"/>
</dbReference>
<evidence type="ECO:0000256" key="2">
    <source>
        <dbReference type="ARBA" id="ARBA00022741"/>
    </source>
</evidence>
<dbReference type="Pfam" id="PF03144">
    <property type="entry name" value="GTP_EFTU_D2"/>
    <property type="match status" value="1"/>
</dbReference>
<dbReference type="PANTHER" id="PTHR43381">
    <property type="entry name" value="TRANSLATION INITIATION FACTOR IF-2-RELATED"/>
    <property type="match status" value="1"/>
</dbReference>
<dbReference type="CDD" id="cd03692">
    <property type="entry name" value="mtIF2_IVc"/>
    <property type="match status" value="1"/>
</dbReference>
<proteinExistence type="predicted"/>
<dbReference type="FunFam" id="2.40.30.10:FF:000008">
    <property type="entry name" value="Translation initiation factor IF-2"/>
    <property type="match status" value="1"/>
</dbReference>
<dbReference type="GO" id="GO:0003924">
    <property type="term" value="F:GTPase activity"/>
    <property type="evidence" value="ECO:0007669"/>
    <property type="project" value="InterPro"/>
</dbReference>
<dbReference type="AlphaFoldDB" id="A0A1J5PN86"/>
<evidence type="ECO:0000313" key="5">
    <source>
        <dbReference type="EMBL" id="OIQ69052.1"/>
    </source>
</evidence>
<dbReference type="EMBL" id="MLJW01004944">
    <property type="protein sequence ID" value="OIQ69052.1"/>
    <property type="molecule type" value="Genomic_DNA"/>
</dbReference>
<comment type="subcellular location">
    <subcellularLocation>
        <location evidence="1">Cytoplasm</location>
    </subcellularLocation>
</comment>
<dbReference type="SUPFAM" id="SSF50447">
    <property type="entry name" value="Translation proteins"/>
    <property type="match status" value="1"/>
</dbReference>
<protein>
    <submittedName>
        <fullName evidence="5">Translation initiation factor IF-2</fullName>
    </submittedName>
</protein>
<keyword evidence="5" id="KW-0396">Initiation factor</keyword>
<gene>
    <name evidence="5" type="primary">infB_14</name>
    <name evidence="5" type="ORF">GALL_493500</name>
</gene>
<name>A0A1J5PN86_9ZZZZ</name>
<dbReference type="GO" id="GO:0005525">
    <property type="term" value="F:GTP binding"/>
    <property type="evidence" value="ECO:0007669"/>
    <property type="project" value="UniProtKB-KW"/>
</dbReference>
<keyword evidence="5" id="KW-0648">Protein biosynthesis</keyword>
<evidence type="ECO:0000256" key="1">
    <source>
        <dbReference type="ARBA" id="ARBA00004496"/>
    </source>
</evidence>
<organism evidence="5">
    <name type="scientific">mine drainage metagenome</name>
    <dbReference type="NCBI Taxonomy" id="410659"/>
    <lineage>
        <taxon>unclassified sequences</taxon>
        <taxon>metagenomes</taxon>
        <taxon>ecological metagenomes</taxon>
    </lineage>
</organism>
<comment type="caution">
    <text evidence="5">The sequence shown here is derived from an EMBL/GenBank/DDBJ whole genome shotgun (WGS) entry which is preliminary data.</text>
</comment>
<dbReference type="GO" id="GO:0005737">
    <property type="term" value="C:cytoplasm"/>
    <property type="evidence" value="ECO:0007669"/>
    <property type="project" value="UniProtKB-SubCell"/>
</dbReference>
<keyword evidence="2" id="KW-0547">Nucleotide-binding</keyword>
<evidence type="ECO:0000259" key="4">
    <source>
        <dbReference type="Pfam" id="PF03144"/>
    </source>
</evidence>
<dbReference type="InterPro" id="IPR015760">
    <property type="entry name" value="TIF_IF2"/>
</dbReference>
<sequence length="74" mass="8406">MVLDGKINRNSKIRIIREGVVVYTGELASLKRFKDDVKEVSAGYECGLNINNFNNIEVGDMVEAYENVEVKRKL</sequence>
<dbReference type="PROSITE" id="PS01176">
    <property type="entry name" value="IF2"/>
    <property type="match status" value="1"/>
</dbReference>
<accession>A0A1J5PN86</accession>
<feature type="domain" description="Translation elongation factor EFTu-like" evidence="4">
    <location>
        <begin position="2"/>
        <end position="61"/>
    </location>
</feature>
<keyword evidence="3" id="KW-0342">GTP-binding</keyword>
<reference evidence="5" key="1">
    <citation type="submission" date="2016-10" db="EMBL/GenBank/DDBJ databases">
        <title>Sequence of Gallionella enrichment culture.</title>
        <authorList>
            <person name="Poehlein A."/>
            <person name="Muehling M."/>
            <person name="Daniel R."/>
        </authorList>
    </citation>
    <scope>NUCLEOTIDE SEQUENCE</scope>
</reference>